<evidence type="ECO:0000313" key="11">
    <source>
        <dbReference type="EMBL" id="KUK86322.1"/>
    </source>
</evidence>
<comment type="subunit">
    <text evidence="9">Homohexamer. Forms an RuvA(8)-RuvB(12)-Holliday junction (HJ) complex. HJ DNA is sandwiched between 2 RuvA tetramers; dsDNA enters through RuvA and exits via RuvB. An RuvB hexamer assembles on each DNA strand where it exits the tetramer. Each RuvB hexamer is contacted by two RuvA subunits (via domain III) on 2 adjacent RuvB subunits; this complex drives branch migration. In the full resolvosome a probable DNA-RuvA(4)-RuvB(12)-RuvC(2) complex forms which resolves the HJ.</text>
</comment>
<dbReference type="Pfam" id="PF17864">
    <property type="entry name" value="AAA_lid_4"/>
    <property type="match status" value="1"/>
</dbReference>
<dbReference type="GO" id="GO:0009378">
    <property type="term" value="F:four-way junction helicase activity"/>
    <property type="evidence" value="ECO:0007669"/>
    <property type="project" value="InterPro"/>
</dbReference>
<evidence type="ECO:0000256" key="4">
    <source>
        <dbReference type="ARBA" id="ARBA00022801"/>
    </source>
</evidence>
<dbReference type="PANTHER" id="PTHR42848">
    <property type="match status" value="1"/>
</dbReference>
<dbReference type="NCBIfam" id="NF000868">
    <property type="entry name" value="PRK00080.1"/>
    <property type="match status" value="1"/>
</dbReference>
<dbReference type="GO" id="GO:0005737">
    <property type="term" value="C:cytoplasm"/>
    <property type="evidence" value="ECO:0007669"/>
    <property type="project" value="UniProtKB-SubCell"/>
</dbReference>
<feature type="binding site" evidence="9">
    <location>
        <position position="219"/>
    </location>
    <ligand>
        <name>ATP</name>
        <dbReference type="ChEBI" id="CHEBI:30616"/>
    </ligand>
</feature>
<dbReference type="Gene3D" id="1.10.8.60">
    <property type="match status" value="1"/>
</dbReference>
<dbReference type="InterPro" id="IPR003593">
    <property type="entry name" value="AAA+_ATPase"/>
</dbReference>
<dbReference type="SUPFAM" id="SSF46785">
    <property type="entry name" value="Winged helix' DNA-binding domain"/>
    <property type="match status" value="1"/>
</dbReference>
<feature type="domain" description="AAA+ ATPase" evidence="10">
    <location>
        <begin position="52"/>
        <end position="180"/>
    </location>
</feature>
<feature type="binding site" evidence="9">
    <location>
        <position position="22"/>
    </location>
    <ligand>
        <name>ATP</name>
        <dbReference type="ChEBI" id="CHEBI:30616"/>
    </ligand>
</feature>
<feature type="binding site" evidence="9">
    <location>
        <position position="182"/>
    </location>
    <ligand>
        <name>ATP</name>
        <dbReference type="ChEBI" id="CHEBI:30616"/>
    </ligand>
</feature>
<keyword evidence="5 9" id="KW-0067">ATP-binding</keyword>
<comment type="catalytic activity">
    <reaction evidence="9">
        <text>ATP + H2O = ADP + phosphate + H(+)</text>
        <dbReference type="Rhea" id="RHEA:13065"/>
        <dbReference type="ChEBI" id="CHEBI:15377"/>
        <dbReference type="ChEBI" id="CHEBI:15378"/>
        <dbReference type="ChEBI" id="CHEBI:30616"/>
        <dbReference type="ChEBI" id="CHEBI:43474"/>
        <dbReference type="ChEBI" id="CHEBI:456216"/>
    </reaction>
</comment>
<sequence>MNKEIISSDKLNEDKEIEESLRPKLLESFVGQEKLKENLKISIESAKIRKDVLDHILFFGPPGLGKTTLSYIIANELGVKIYSTSGPILERPGDLAGILTKLERGDVLFIDEIHRVNRVVEEYLYPAMEDFVLDIMLDTGPSARSIKIKIKPFTLIGATTRSGLLTSPLRSRFGMSHRLDFYTDEDLKNILKRSSKILGIDSSDEGLIEIAKRSRGTPRVANRLLKRVRDFAIVKGKGVVDRKTVIDAMKMLDVDQLGLDELSVSILKTIIEKYNGGPVGISTLAISVGETAETLEEVYEPFLIMKGLIKRTQRGRVATKLAFEHLGYKYEGGLFDL</sequence>
<feature type="binding site" evidence="9">
    <location>
        <position position="63"/>
    </location>
    <ligand>
        <name>ATP</name>
        <dbReference type="ChEBI" id="CHEBI:30616"/>
    </ligand>
</feature>
<dbReference type="Gene3D" id="1.10.10.10">
    <property type="entry name" value="Winged helix-like DNA-binding domain superfamily/Winged helix DNA-binding domain"/>
    <property type="match status" value="1"/>
</dbReference>
<gene>
    <name evidence="9" type="primary">ruvB</name>
    <name evidence="11" type="ORF">XE03_1577</name>
</gene>
<dbReference type="GO" id="GO:0048476">
    <property type="term" value="C:Holliday junction resolvase complex"/>
    <property type="evidence" value="ECO:0007669"/>
    <property type="project" value="UniProtKB-UniRule"/>
</dbReference>
<evidence type="ECO:0000259" key="10">
    <source>
        <dbReference type="SMART" id="SM00382"/>
    </source>
</evidence>
<evidence type="ECO:0000256" key="7">
    <source>
        <dbReference type="ARBA" id="ARBA00023172"/>
    </source>
</evidence>
<name>A0A124G055_UNCT6</name>
<comment type="caution">
    <text evidence="11">The sequence shown here is derived from an EMBL/GenBank/DDBJ whole genome shotgun (WGS) entry which is preliminary data.</text>
</comment>
<dbReference type="CDD" id="cd00009">
    <property type="entry name" value="AAA"/>
    <property type="match status" value="1"/>
</dbReference>
<dbReference type="Pfam" id="PF05491">
    <property type="entry name" value="WHD_RuvB"/>
    <property type="match status" value="1"/>
</dbReference>
<protein>
    <recommendedName>
        <fullName evidence="9">Holliday junction branch migration complex subunit RuvB</fullName>
        <ecNumber evidence="9">3.6.4.-</ecNumber>
    </recommendedName>
</protein>
<dbReference type="InterPro" id="IPR027417">
    <property type="entry name" value="P-loop_NTPase"/>
</dbReference>
<feature type="binding site" evidence="9">
    <location>
        <position position="316"/>
    </location>
    <ligand>
        <name>DNA</name>
        <dbReference type="ChEBI" id="CHEBI:16991"/>
    </ligand>
</feature>
<dbReference type="InterPro" id="IPR041445">
    <property type="entry name" value="AAA_lid_4"/>
</dbReference>
<feature type="binding site" evidence="9">
    <location>
        <position position="21"/>
    </location>
    <ligand>
        <name>ATP</name>
        <dbReference type="ChEBI" id="CHEBI:30616"/>
    </ligand>
</feature>
<dbReference type="PANTHER" id="PTHR42848:SF1">
    <property type="entry name" value="HOLLIDAY JUNCTION BRANCH MIGRATION COMPLEX SUBUNIT RUVB"/>
    <property type="match status" value="1"/>
</dbReference>
<evidence type="ECO:0000256" key="1">
    <source>
        <dbReference type="ARBA" id="ARBA00022490"/>
    </source>
</evidence>
<dbReference type="GO" id="GO:0006310">
    <property type="term" value="P:DNA recombination"/>
    <property type="evidence" value="ECO:0007669"/>
    <property type="project" value="UniProtKB-UniRule"/>
</dbReference>
<dbReference type="GO" id="GO:0006281">
    <property type="term" value="P:DNA repair"/>
    <property type="evidence" value="ECO:0007669"/>
    <property type="project" value="UniProtKB-UniRule"/>
</dbReference>
<keyword evidence="6 9" id="KW-0238">DNA-binding</keyword>
<keyword evidence="11" id="KW-0347">Helicase</keyword>
<feature type="region of interest" description="Head domain (RuvB-H)" evidence="9">
    <location>
        <begin position="256"/>
        <end position="337"/>
    </location>
</feature>
<organism evidence="11 12">
    <name type="scientific">candidate division TA06 bacterium 34_109</name>
    <dbReference type="NCBI Taxonomy" id="1635277"/>
    <lineage>
        <taxon>Bacteria</taxon>
        <taxon>Bacteria division TA06</taxon>
    </lineage>
</organism>
<feature type="binding site" evidence="9">
    <location>
        <position position="66"/>
    </location>
    <ligand>
        <name>ATP</name>
        <dbReference type="ChEBI" id="CHEBI:30616"/>
    </ligand>
</feature>
<feature type="binding site" evidence="9">
    <location>
        <position position="67"/>
    </location>
    <ligand>
        <name>ATP</name>
        <dbReference type="ChEBI" id="CHEBI:30616"/>
    </ligand>
</feature>
<dbReference type="GO" id="GO:0000400">
    <property type="term" value="F:four-way junction DNA binding"/>
    <property type="evidence" value="ECO:0007669"/>
    <property type="project" value="UniProtKB-UniRule"/>
</dbReference>
<keyword evidence="7 9" id="KW-0233">DNA recombination</keyword>
<evidence type="ECO:0000256" key="9">
    <source>
        <dbReference type="HAMAP-Rule" id="MF_00016"/>
    </source>
</evidence>
<dbReference type="EC" id="3.6.4.-" evidence="9"/>
<dbReference type="InterPro" id="IPR008823">
    <property type="entry name" value="RuvB_wg_C"/>
</dbReference>
<keyword evidence="2 9" id="KW-0547">Nucleotide-binding</keyword>
<comment type="function">
    <text evidence="9">The RuvA-RuvB-RuvC complex processes Holliday junction (HJ) DNA during genetic recombination and DNA repair, while the RuvA-RuvB complex plays an important role in the rescue of blocked DNA replication forks via replication fork reversal (RFR). RuvA specifically binds to HJ cruciform DNA, conferring on it an open structure. The RuvB hexamer acts as an ATP-dependent pump, pulling dsDNA into and through the RuvAB complex. RuvB forms 2 homohexamers on either side of HJ DNA bound by 1 or 2 RuvA tetramers; 4 subunits per hexamer contact DNA at a time. Coordinated motions by a converter formed by DNA-disengaged RuvB subunits stimulates ATP hydrolysis and nucleotide exchange. Immobilization of the converter enables RuvB to convert the ATP-contained energy into a lever motion, pulling 2 nucleotides of DNA out of the RuvA tetramer per ATP hydrolyzed, thus driving DNA branch migration. The RuvB motors rotate together with the DNA substrate, which together with the progressing nucleotide cycle form the mechanistic basis for DNA recombination by continuous HJ branch migration. Branch migration allows RuvC to scan DNA until it finds its consensus sequence, where it cleaves and resolves cruciform DNA.</text>
</comment>
<dbReference type="InterPro" id="IPR036390">
    <property type="entry name" value="WH_DNA-bd_sf"/>
</dbReference>
<dbReference type="InterPro" id="IPR004605">
    <property type="entry name" value="DNA_helicase_Holl-junc_RuvB"/>
</dbReference>
<feature type="binding site" evidence="9">
    <location>
        <position position="68"/>
    </location>
    <ligand>
        <name>ATP</name>
        <dbReference type="ChEBI" id="CHEBI:30616"/>
    </ligand>
</feature>
<dbReference type="NCBIfam" id="TIGR00635">
    <property type="entry name" value="ruvB"/>
    <property type="match status" value="1"/>
</dbReference>
<evidence type="ECO:0000256" key="6">
    <source>
        <dbReference type="ARBA" id="ARBA00023125"/>
    </source>
</evidence>
<dbReference type="SUPFAM" id="SSF52540">
    <property type="entry name" value="P-loop containing nucleoside triphosphate hydrolases"/>
    <property type="match status" value="1"/>
</dbReference>
<keyword evidence="1 9" id="KW-0963">Cytoplasm</keyword>
<evidence type="ECO:0000256" key="2">
    <source>
        <dbReference type="ARBA" id="ARBA00022741"/>
    </source>
</evidence>
<comment type="similarity">
    <text evidence="9">Belongs to the RuvB family.</text>
</comment>
<keyword evidence="3 9" id="KW-0227">DNA damage</keyword>
<comment type="domain">
    <text evidence="9">Has 3 domains, the large (RuvB-L) and small ATPase (RuvB-S) domains and the C-terminal head (RuvB-H) domain. The head domain binds DNA, while the ATPase domains jointly bind ATP, ADP or are empty depending on the state of the subunit in the translocation cycle. During a single DNA translocation step the structure of each domain remains the same, but their relative positions change.</text>
</comment>
<dbReference type="SMART" id="SM00382">
    <property type="entry name" value="AAA"/>
    <property type="match status" value="1"/>
</dbReference>
<dbReference type="EMBL" id="LGGX01000022">
    <property type="protein sequence ID" value="KUK86322.1"/>
    <property type="molecule type" value="Genomic_DNA"/>
</dbReference>
<evidence type="ECO:0000256" key="3">
    <source>
        <dbReference type="ARBA" id="ARBA00022763"/>
    </source>
</evidence>
<dbReference type="Pfam" id="PF05496">
    <property type="entry name" value="RuvB_N"/>
    <property type="match status" value="1"/>
</dbReference>
<dbReference type="GO" id="GO:0005524">
    <property type="term" value="F:ATP binding"/>
    <property type="evidence" value="ECO:0007669"/>
    <property type="project" value="UniProtKB-UniRule"/>
</dbReference>
<feature type="region of interest" description="Small ATPAse domain (RuvB-S)" evidence="9">
    <location>
        <begin position="183"/>
        <end position="253"/>
    </location>
</feature>
<dbReference type="InterPro" id="IPR036388">
    <property type="entry name" value="WH-like_DNA-bd_sf"/>
</dbReference>
<dbReference type="HAMAP" id="MF_00016">
    <property type="entry name" value="DNA_HJ_migration_RuvB"/>
    <property type="match status" value="1"/>
</dbReference>
<evidence type="ECO:0000313" key="12">
    <source>
        <dbReference type="Proteomes" id="UP000053467"/>
    </source>
</evidence>
<dbReference type="Proteomes" id="UP000053467">
    <property type="component" value="Unassembled WGS sequence"/>
</dbReference>
<evidence type="ECO:0000256" key="5">
    <source>
        <dbReference type="ARBA" id="ARBA00022840"/>
    </source>
</evidence>
<feature type="binding site" evidence="9">
    <location>
        <begin position="129"/>
        <end position="131"/>
    </location>
    <ligand>
        <name>ATP</name>
        <dbReference type="ChEBI" id="CHEBI:30616"/>
    </ligand>
</feature>
<dbReference type="InterPro" id="IPR008824">
    <property type="entry name" value="RuvB-like_N"/>
</dbReference>
<dbReference type="GO" id="GO:0016887">
    <property type="term" value="F:ATP hydrolysis activity"/>
    <property type="evidence" value="ECO:0007669"/>
    <property type="project" value="RHEA"/>
</dbReference>
<feature type="binding site" evidence="9">
    <location>
        <position position="311"/>
    </location>
    <ligand>
        <name>DNA</name>
        <dbReference type="ChEBI" id="CHEBI:16991"/>
    </ligand>
</feature>
<dbReference type="PATRIC" id="fig|1635277.3.peg.939"/>
<accession>A0A124G055</accession>
<keyword evidence="4 9" id="KW-0378">Hydrolase</keyword>
<dbReference type="AlphaFoldDB" id="A0A124G055"/>
<keyword evidence="8 9" id="KW-0234">DNA repair</keyword>
<reference evidence="12" key="1">
    <citation type="journal article" date="2015" name="MBio">
        <title>Genome-Resolved Metagenomic Analysis Reveals Roles for Candidate Phyla and Other Microbial Community Members in Biogeochemical Transformations in Oil Reservoirs.</title>
        <authorList>
            <person name="Hu P."/>
            <person name="Tom L."/>
            <person name="Singh A."/>
            <person name="Thomas B.C."/>
            <person name="Baker B.J."/>
            <person name="Piceno Y.M."/>
            <person name="Andersen G.L."/>
            <person name="Banfield J.F."/>
        </authorList>
    </citation>
    <scope>NUCLEOTIDE SEQUENCE [LARGE SCALE GENOMIC DNA]</scope>
</reference>
<feature type="region of interest" description="Large ATPase domain (RuvB-L)" evidence="9">
    <location>
        <begin position="2"/>
        <end position="182"/>
    </location>
</feature>
<comment type="subcellular location">
    <subcellularLocation>
        <location evidence="9">Cytoplasm</location>
    </subcellularLocation>
</comment>
<proteinExistence type="inferred from homology"/>
<comment type="caution">
    <text evidence="9">Lacks conserved residue(s) required for the propagation of feature annotation.</text>
</comment>
<dbReference type="Gene3D" id="3.40.50.300">
    <property type="entry name" value="P-loop containing nucleotide triphosphate hydrolases"/>
    <property type="match status" value="1"/>
</dbReference>
<feature type="binding site" evidence="9">
    <location>
        <position position="172"/>
    </location>
    <ligand>
        <name>ATP</name>
        <dbReference type="ChEBI" id="CHEBI:30616"/>
    </ligand>
</feature>
<feature type="binding site" evidence="9">
    <location>
        <position position="67"/>
    </location>
    <ligand>
        <name>Mg(2+)</name>
        <dbReference type="ChEBI" id="CHEBI:18420"/>
    </ligand>
</feature>
<evidence type="ECO:0000256" key="8">
    <source>
        <dbReference type="ARBA" id="ARBA00023204"/>
    </source>
</evidence>